<dbReference type="InterPro" id="IPR050863">
    <property type="entry name" value="CenT-Element_Derived"/>
</dbReference>
<evidence type="ECO:0000256" key="3">
    <source>
        <dbReference type="ARBA" id="ARBA00023242"/>
    </source>
</evidence>
<dbReference type="EMBL" id="ML994624">
    <property type="protein sequence ID" value="KAF2188402.1"/>
    <property type="molecule type" value="Genomic_DNA"/>
</dbReference>
<evidence type="ECO:0000313" key="5">
    <source>
        <dbReference type="EMBL" id="KAF2188402.1"/>
    </source>
</evidence>
<proteinExistence type="predicted"/>
<evidence type="ECO:0000259" key="4">
    <source>
        <dbReference type="PROSITE" id="PS51253"/>
    </source>
</evidence>
<dbReference type="InterPro" id="IPR006600">
    <property type="entry name" value="HTH_CenpB_DNA-bd_dom"/>
</dbReference>
<dbReference type="InterPro" id="IPR004875">
    <property type="entry name" value="DDE_SF_endonuclease_dom"/>
</dbReference>
<gene>
    <name evidence="5" type="ORF">K469DRAFT_95162</name>
</gene>
<dbReference type="SMART" id="SM00674">
    <property type="entry name" value="CENPB"/>
    <property type="match status" value="1"/>
</dbReference>
<evidence type="ECO:0000256" key="1">
    <source>
        <dbReference type="ARBA" id="ARBA00004123"/>
    </source>
</evidence>
<dbReference type="GO" id="GO:0005634">
    <property type="term" value="C:nucleus"/>
    <property type="evidence" value="ECO:0007669"/>
    <property type="project" value="UniProtKB-SubCell"/>
</dbReference>
<keyword evidence="2" id="KW-0238">DNA-binding</keyword>
<dbReference type="AlphaFoldDB" id="A0A6A6EC66"/>
<dbReference type="Proteomes" id="UP000800200">
    <property type="component" value="Unassembled WGS sequence"/>
</dbReference>
<dbReference type="Gene3D" id="1.10.10.60">
    <property type="entry name" value="Homeodomain-like"/>
    <property type="match status" value="1"/>
</dbReference>
<dbReference type="GO" id="GO:0003677">
    <property type="term" value="F:DNA binding"/>
    <property type="evidence" value="ECO:0007669"/>
    <property type="project" value="UniProtKB-KW"/>
</dbReference>
<comment type="subcellular location">
    <subcellularLocation>
        <location evidence="1">Nucleus</location>
    </subcellularLocation>
</comment>
<dbReference type="Pfam" id="PF03184">
    <property type="entry name" value="DDE_1"/>
    <property type="match status" value="1"/>
</dbReference>
<sequence>MHQRTKTQSIHNEGRLSLAIFAIKKSQLQSVRQAATVYNVPEPTLRRRLAGTTFRRDCEANSKKLNKLEESVIIQHVLDLDSRGFPPRLGAIRDMANQLLAARSDSKVGIKWPENFVRRTPEVKTVYNRRYDYQRALCEDPEIIKPWFKRVRRIKEKYGITEEDMYNFDETGFQMGVISGGKVVTGSDRCNRRKAVQPGNREWVTVIQGINAQGWAIPPFIIFAGTYHLSAWYEGNDIPSDWPISLSDNGWTTNELGIRWLRHFDKHTKHRTVGVHRLLIIDGHESHDSLEFQQLCKEKQIIMIY</sequence>
<feature type="domain" description="HTH CENPB-type" evidence="4">
    <location>
        <begin position="57"/>
        <end position="126"/>
    </location>
</feature>
<organism evidence="5 6">
    <name type="scientific">Zopfia rhizophila CBS 207.26</name>
    <dbReference type="NCBI Taxonomy" id="1314779"/>
    <lineage>
        <taxon>Eukaryota</taxon>
        <taxon>Fungi</taxon>
        <taxon>Dikarya</taxon>
        <taxon>Ascomycota</taxon>
        <taxon>Pezizomycotina</taxon>
        <taxon>Dothideomycetes</taxon>
        <taxon>Dothideomycetes incertae sedis</taxon>
        <taxon>Zopfiaceae</taxon>
        <taxon>Zopfia</taxon>
    </lineage>
</organism>
<name>A0A6A6EC66_9PEZI</name>
<keyword evidence="3" id="KW-0539">Nucleus</keyword>
<dbReference type="SUPFAM" id="SSF46689">
    <property type="entry name" value="Homeodomain-like"/>
    <property type="match status" value="1"/>
</dbReference>
<dbReference type="Pfam" id="PF05225">
    <property type="entry name" value="HTH_psq"/>
    <property type="match status" value="1"/>
</dbReference>
<dbReference type="PANTHER" id="PTHR19303:SF74">
    <property type="entry name" value="POGO TRANSPOSABLE ELEMENT WITH KRAB DOMAIN"/>
    <property type="match status" value="1"/>
</dbReference>
<evidence type="ECO:0000313" key="6">
    <source>
        <dbReference type="Proteomes" id="UP000800200"/>
    </source>
</evidence>
<keyword evidence="6" id="KW-1185">Reference proteome</keyword>
<feature type="non-terminal residue" evidence="5">
    <location>
        <position position="305"/>
    </location>
</feature>
<dbReference type="PANTHER" id="PTHR19303">
    <property type="entry name" value="TRANSPOSON"/>
    <property type="match status" value="1"/>
</dbReference>
<dbReference type="PROSITE" id="PS51253">
    <property type="entry name" value="HTH_CENPB"/>
    <property type="match status" value="1"/>
</dbReference>
<dbReference type="InterPro" id="IPR007889">
    <property type="entry name" value="HTH_Psq"/>
</dbReference>
<reference evidence="5" key="1">
    <citation type="journal article" date="2020" name="Stud. Mycol.">
        <title>101 Dothideomycetes genomes: a test case for predicting lifestyles and emergence of pathogens.</title>
        <authorList>
            <person name="Haridas S."/>
            <person name="Albert R."/>
            <person name="Binder M."/>
            <person name="Bloem J."/>
            <person name="Labutti K."/>
            <person name="Salamov A."/>
            <person name="Andreopoulos B."/>
            <person name="Baker S."/>
            <person name="Barry K."/>
            <person name="Bills G."/>
            <person name="Bluhm B."/>
            <person name="Cannon C."/>
            <person name="Castanera R."/>
            <person name="Culley D."/>
            <person name="Daum C."/>
            <person name="Ezra D."/>
            <person name="Gonzalez J."/>
            <person name="Henrissat B."/>
            <person name="Kuo A."/>
            <person name="Liang C."/>
            <person name="Lipzen A."/>
            <person name="Lutzoni F."/>
            <person name="Magnuson J."/>
            <person name="Mondo S."/>
            <person name="Nolan M."/>
            <person name="Ohm R."/>
            <person name="Pangilinan J."/>
            <person name="Park H.-J."/>
            <person name="Ramirez L."/>
            <person name="Alfaro M."/>
            <person name="Sun H."/>
            <person name="Tritt A."/>
            <person name="Yoshinaga Y."/>
            <person name="Zwiers L.-H."/>
            <person name="Turgeon B."/>
            <person name="Goodwin S."/>
            <person name="Spatafora J."/>
            <person name="Crous P."/>
            <person name="Grigoriev I."/>
        </authorList>
    </citation>
    <scope>NUCLEOTIDE SEQUENCE</scope>
    <source>
        <strain evidence="5">CBS 207.26</strain>
    </source>
</reference>
<protein>
    <submittedName>
        <fullName evidence="5">DDE-domain-containing protein</fullName>
    </submittedName>
</protein>
<dbReference type="Pfam" id="PF03221">
    <property type="entry name" value="HTH_Tnp_Tc5"/>
    <property type="match status" value="1"/>
</dbReference>
<evidence type="ECO:0000256" key="2">
    <source>
        <dbReference type="ARBA" id="ARBA00023125"/>
    </source>
</evidence>
<dbReference type="OrthoDB" id="3265672at2759"/>
<accession>A0A6A6EC66</accession>
<dbReference type="InterPro" id="IPR009057">
    <property type="entry name" value="Homeodomain-like_sf"/>
</dbReference>